<evidence type="ECO:0000256" key="1">
    <source>
        <dbReference type="SAM" id="MobiDB-lite"/>
    </source>
</evidence>
<dbReference type="GeneTree" id="ENSGT00530000063790"/>
<keyword evidence="3" id="KW-1185">Reference proteome</keyword>
<evidence type="ECO:0000313" key="3">
    <source>
        <dbReference type="Proteomes" id="UP000314986"/>
    </source>
</evidence>
<dbReference type="OrthoDB" id="6508726at2759"/>
<reference evidence="3" key="1">
    <citation type="journal article" date="2006" name="Science">
        <title>Ancient noncoding elements conserved in the human genome.</title>
        <authorList>
            <person name="Venkatesh B."/>
            <person name="Kirkness E.F."/>
            <person name="Loh Y.H."/>
            <person name="Halpern A.L."/>
            <person name="Lee A.P."/>
            <person name="Johnson J."/>
            <person name="Dandona N."/>
            <person name="Viswanathan L.D."/>
            <person name="Tay A."/>
            <person name="Venter J.C."/>
            <person name="Strausberg R.L."/>
            <person name="Brenner S."/>
        </authorList>
    </citation>
    <scope>NUCLEOTIDE SEQUENCE [LARGE SCALE GENOMIC DNA]</scope>
</reference>
<dbReference type="STRING" id="7868.ENSCMIP00000021994"/>
<organism evidence="2 3">
    <name type="scientific">Callorhinchus milii</name>
    <name type="common">Ghost shark</name>
    <dbReference type="NCBI Taxonomy" id="7868"/>
    <lineage>
        <taxon>Eukaryota</taxon>
        <taxon>Metazoa</taxon>
        <taxon>Chordata</taxon>
        <taxon>Craniata</taxon>
        <taxon>Vertebrata</taxon>
        <taxon>Chondrichthyes</taxon>
        <taxon>Holocephali</taxon>
        <taxon>Chimaeriformes</taxon>
        <taxon>Callorhinchidae</taxon>
        <taxon>Callorhinchus</taxon>
    </lineage>
</organism>
<reference evidence="2" key="5">
    <citation type="submission" date="2025-09" db="UniProtKB">
        <authorList>
            <consortium name="Ensembl"/>
        </authorList>
    </citation>
    <scope>IDENTIFICATION</scope>
</reference>
<accession>A0A4W3IMQ5</accession>
<proteinExistence type="predicted"/>
<dbReference type="Ensembl" id="ENSCMIT00000022380.1">
    <property type="protein sequence ID" value="ENSCMIP00000021994.1"/>
    <property type="gene ID" value="ENSCMIG00000009976.1"/>
</dbReference>
<dbReference type="KEGG" id="cmk:103187146"/>
<reference evidence="3" key="3">
    <citation type="journal article" date="2014" name="Nature">
        <title>Elephant shark genome provides unique insights into gnathostome evolution.</title>
        <authorList>
            <consortium name="International Elephant Shark Genome Sequencing Consortium"/>
            <person name="Venkatesh B."/>
            <person name="Lee A.P."/>
            <person name="Ravi V."/>
            <person name="Maurya A.K."/>
            <person name="Lian M.M."/>
            <person name="Swann J.B."/>
            <person name="Ohta Y."/>
            <person name="Flajnik M.F."/>
            <person name="Sutoh Y."/>
            <person name="Kasahara M."/>
            <person name="Hoon S."/>
            <person name="Gangu V."/>
            <person name="Roy S.W."/>
            <person name="Irimia M."/>
            <person name="Korzh V."/>
            <person name="Kondrychyn I."/>
            <person name="Lim Z.W."/>
            <person name="Tay B.H."/>
            <person name="Tohari S."/>
            <person name="Kong K.W."/>
            <person name="Ho S."/>
            <person name="Lorente-Galdos B."/>
            <person name="Quilez J."/>
            <person name="Marques-Bonet T."/>
            <person name="Raney B.J."/>
            <person name="Ingham P.W."/>
            <person name="Tay A."/>
            <person name="Hillier L.W."/>
            <person name="Minx P."/>
            <person name="Boehm T."/>
            <person name="Wilson R.K."/>
            <person name="Brenner S."/>
            <person name="Warren W.C."/>
        </authorList>
    </citation>
    <scope>NUCLEOTIDE SEQUENCE [LARGE SCALE GENOMIC DNA]</scope>
</reference>
<reference evidence="3" key="2">
    <citation type="journal article" date="2007" name="PLoS Biol.">
        <title>Survey sequencing and comparative analysis of the elephant shark (Callorhinchus milii) genome.</title>
        <authorList>
            <person name="Venkatesh B."/>
            <person name="Kirkness E.F."/>
            <person name="Loh Y.H."/>
            <person name="Halpern A.L."/>
            <person name="Lee A.P."/>
            <person name="Johnson J."/>
            <person name="Dandona N."/>
            <person name="Viswanathan L.D."/>
            <person name="Tay A."/>
            <person name="Venter J.C."/>
            <person name="Strausberg R.L."/>
            <person name="Brenner S."/>
        </authorList>
    </citation>
    <scope>NUCLEOTIDE SEQUENCE [LARGE SCALE GENOMIC DNA]</scope>
</reference>
<dbReference type="PANTHER" id="PTHR33767">
    <property type="entry name" value="LEUCINE RICH ADAPTOR PROTEIN 1-LIKE"/>
    <property type="match status" value="1"/>
</dbReference>
<gene>
    <name evidence="2" type="primary">LOC103187146</name>
</gene>
<feature type="region of interest" description="Disordered" evidence="1">
    <location>
        <begin position="38"/>
        <end position="57"/>
    </location>
</feature>
<sequence>MEGECAPPELKDIELKMGCKVPESLLRALREDRLGRHREVREEEGAPRADPQTHSRCSARERLQTKICLLKLEMAHLRAIDGKLMHQLLSINEGIESIKWLMEDKDTVASRGSSLASSLYSLVESQDTSHRGSCNSLQNGSDELDGISVGSYLDTLADDLPDRYTPNDLDAFSDGLATDDSHNTEPIKKACRDDSDDGYYCFG</sequence>
<dbReference type="InterPro" id="IPR037443">
    <property type="entry name" value="LURAP1"/>
</dbReference>
<dbReference type="PANTHER" id="PTHR33767:SF1">
    <property type="entry name" value="LEUCINE RICH ADAPTOR PROTEIN 1-LIKE"/>
    <property type="match status" value="1"/>
</dbReference>
<dbReference type="Pfam" id="PF14854">
    <property type="entry name" value="LURAP"/>
    <property type="match status" value="1"/>
</dbReference>
<dbReference type="GeneID" id="103187146"/>
<evidence type="ECO:0000313" key="2">
    <source>
        <dbReference type="Ensembl" id="ENSCMIP00000021994.1"/>
    </source>
</evidence>
<protein>
    <submittedName>
        <fullName evidence="2">Leucine rich adaptor protein 1 like</fullName>
    </submittedName>
</protein>
<dbReference type="Proteomes" id="UP000314986">
    <property type="component" value="Unassembled WGS sequence"/>
</dbReference>
<dbReference type="OMA" id="LKWVMED"/>
<dbReference type="GO" id="GO:0043123">
    <property type="term" value="P:positive regulation of canonical NF-kappaB signal transduction"/>
    <property type="evidence" value="ECO:0007669"/>
    <property type="project" value="InterPro"/>
</dbReference>
<dbReference type="InterPro" id="IPR039499">
    <property type="entry name" value="LURA1/LRA25"/>
</dbReference>
<dbReference type="InParanoid" id="A0A4W3IMQ5"/>
<dbReference type="AlphaFoldDB" id="A0A4W3IMQ5"/>
<reference evidence="2" key="4">
    <citation type="submission" date="2025-08" db="UniProtKB">
        <authorList>
            <consortium name="Ensembl"/>
        </authorList>
    </citation>
    <scope>IDENTIFICATION</scope>
</reference>
<dbReference type="RefSeq" id="XP_007904713.1">
    <property type="nucleotide sequence ID" value="XM_007906522.2"/>
</dbReference>
<name>A0A4W3IMQ5_CALMI</name>